<dbReference type="EC" id="2.7.7.72" evidence="11"/>
<feature type="binding site" evidence="11">
    <location>
        <position position="111"/>
    </location>
    <ligand>
        <name>CTP</name>
        <dbReference type="ChEBI" id="CHEBI:37563"/>
    </ligand>
</feature>
<dbReference type="OrthoDB" id="9805698at2"/>
<evidence type="ECO:0000256" key="5">
    <source>
        <dbReference type="ARBA" id="ARBA00022723"/>
    </source>
</evidence>
<dbReference type="PANTHER" id="PTHR46173:SF1">
    <property type="entry name" value="CCA TRNA NUCLEOTIDYLTRANSFERASE 1, MITOCHONDRIAL"/>
    <property type="match status" value="1"/>
</dbReference>
<reference evidence="15 16" key="1">
    <citation type="journal article" date="2016" name="Antonie Van Leeuwenhoek">
        <title>Bacillus depressus sp. nov., isolated from soil of a sunflower field.</title>
        <authorList>
            <person name="Wei X."/>
            <person name="Xin D."/>
            <person name="Xin Y."/>
            <person name="Zhang H."/>
            <person name="Wang T."/>
            <person name="Zhang J."/>
        </authorList>
    </citation>
    <scope>NUCLEOTIDE SEQUENCE [LARGE SCALE GENOMIC DNA]</scope>
    <source>
        <strain evidence="15 16">BZ1</strain>
    </source>
</reference>
<dbReference type="SUPFAM" id="SSF81891">
    <property type="entry name" value="Poly A polymerase C-terminal region-like"/>
    <property type="match status" value="1"/>
</dbReference>
<comment type="subunit">
    <text evidence="11">Homodimer.</text>
</comment>
<dbReference type="InterPro" id="IPR050264">
    <property type="entry name" value="Bact_CCA-adding_enz_type3_sf"/>
</dbReference>
<evidence type="ECO:0000259" key="13">
    <source>
        <dbReference type="Pfam" id="PF12627"/>
    </source>
</evidence>
<feature type="binding site" evidence="11">
    <location>
        <position position="163"/>
    </location>
    <ligand>
        <name>CTP</name>
        <dbReference type="ChEBI" id="CHEBI:37563"/>
    </ligand>
</feature>
<feature type="binding site" evidence="11">
    <location>
        <position position="157"/>
    </location>
    <ligand>
        <name>CTP</name>
        <dbReference type="ChEBI" id="CHEBI:37563"/>
    </ligand>
</feature>
<evidence type="ECO:0000259" key="12">
    <source>
        <dbReference type="Pfam" id="PF01743"/>
    </source>
</evidence>
<evidence type="ECO:0000256" key="11">
    <source>
        <dbReference type="HAMAP-Rule" id="MF_01263"/>
    </source>
</evidence>
<organism evidence="15 16">
    <name type="scientific">Cytobacillus depressus</name>
    <dbReference type="NCBI Taxonomy" id="1602942"/>
    <lineage>
        <taxon>Bacteria</taxon>
        <taxon>Bacillati</taxon>
        <taxon>Bacillota</taxon>
        <taxon>Bacilli</taxon>
        <taxon>Bacillales</taxon>
        <taxon>Bacillaceae</taxon>
        <taxon>Cytobacillus</taxon>
    </lineage>
</organism>
<evidence type="ECO:0000256" key="10">
    <source>
        <dbReference type="ARBA" id="ARBA00022884"/>
    </source>
</evidence>
<feature type="binding site" evidence="11">
    <location>
        <position position="27"/>
    </location>
    <ligand>
        <name>ATP</name>
        <dbReference type="ChEBI" id="CHEBI:30616"/>
    </ligand>
</feature>
<feature type="binding site" evidence="11">
    <location>
        <position position="30"/>
    </location>
    <ligand>
        <name>CTP</name>
        <dbReference type="ChEBI" id="CHEBI:37563"/>
    </ligand>
</feature>
<evidence type="ECO:0000256" key="3">
    <source>
        <dbReference type="ARBA" id="ARBA00022694"/>
    </source>
</evidence>
<feature type="binding site" evidence="11">
    <location>
        <position position="160"/>
    </location>
    <ligand>
        <name>ATP</name>
        <dbReference type="ChEBI" id="CHEBI:30616"/>
    </ligand>
</feature>
<proteinExistence type="inferred from homology"/>
<keyword evidence="9 11" id="KW-0460">Magnesium</keyword>
<comment type="function">
    <text evidence="11">Catalyzes the addition and repair of the essential 3'-terminal CCA sequence in tRNAs without using a nucleic acid template. Adds these three nucleotides in the order of C, C, and A to the tRNA nucleotide-73, using CTP and ATP as substrates and producing inorganic pyrophosphate. tRNA 3'-terminal CCA addition is required both for tRNA processing and repair. Also involved in tRNA surveillance by mediating tandem CCA addition to generate a CCACCA at the 3' terminus of unstable tRNAs. While stable tRNAs receive only 3'-terminal CCA, unstable tRNAs are marked with CCACCA and rapidly degraded.</text>
</comment>
<dbReference type="CDD" id="cd05398">
    <property type="entry name" value="NT_ClassII-CCAase"/>
    <property type="match status" value="1"/>
</dbReference>
<dbReference type="Gene3D" id="1.10.3090.10">
    <property type="entry name" value="cca-adding enzyme, domain 2"/>
    <property type="match status" value="1"/>
</dbReference>
<dbReference type="Proteomes" id="UP000481030">
    <property type="component" value="Unassembled WGS sequence"/>
</dbReference>
<feature type="binding site" evidence="11">
    <location>
        <position position="160"/>
    </location>
    <ligand>
        <name>CTP</name>
        <dbReference type="ChEBI" id="CHEBI:37563"/>
    </ligand>
</feature>
<name>A0A6L3V9E8_9BACI</name>
<dbReference type="GO" id="GO:0005524">
    <property type="term" value="F:ATP binding"/>
    <property type="evidence" value="ECO:0007669"/>
    <property type="project" value="UniProtKB-UniRule"/>
</dbReference>
<dbReference type="EMBL" id="WBOS01000001">
    <property type="protein sequence ID" value="KAB2338301.1"/>
    <property type="molecule type" value="Genomic_DNA"/>
</dbReference>
<sequence>MKETFQKAAPLLLKIEEAGFEAYFVGGSVRDHILGKAIADVDIATSATPEEIKRIFPKTIDVGIEHGTIIVLFNGISYEVTTFRTEAEYVDFRRPTEVHFVRSLEEDLRRRDFTMNAIAMDKDGEFIDPYEGALAIKKQVIKTVGRAGDRFNEDALRMMRAVRFHSQLGFRIEEATLQALESYGSLLEKISVERKLAEFEKLLGGKYRKNALQLLADTGILNFLPGLSPYKKQIQQMTQLDCIELSIVEMWGLILFQIQISMNKAAEFLKEWKLPVKKIKAIQQLLFYLNDRMKNPWFTKAMFDAGEEILIGTERIFNVLHNDEINLNIESLLTKYHSLPIKQRSELQITGTDVQNWFQRTPGPWIKEILEEAEMAVLNGHVENHNNSLKEWLLRCNQN</sequence>
<evidence type="ECO:0000259" key="14">
    <source>
        <dbReference type="Pfam" id="PF13735"/>
    </source>
</evidence>
<dbReference type="Gene3D" id="3.30.460.10">
    <property type="entry name" value="Beta Polymerase, domain 2"/>
    <property type="match status" value="1"/>
</dbReference>
<evidence type="ECO:0000313" key="15">
    <source>
        <dbReference type="EMBL" id="KAB2338301.1"/>
    </source>
</evidence>
<evidence type="ECO:0000256" key="1">
    <source>
        <dbReference type="ARBA" id="ARBA00001946"/>
    </source>
</evidence>
<feature type="binding site" evidence="11">
    <location>
        <position position="27"/>
    </location>
    <ligand>
        <name>CTP</name>
        <dbReference type="ChEBI" id="CHEBI:37563"/>
    </ligand>
</feature>
<keyword evidence="2 11" id="KW-0808">Transferase</keyword>
<dbReference type="InterPro" id="IPR032810">
    <property type="entry name" value="CCA-adding_enz_C"/>
</dbReference>
<dbReference type="GO" id="GO:0042245">
    <property type="term" value="P:RNA repair"/>
    <property type="evidence" value="ECO:0007669"/>
    <property type="project" value="UniProtKB-KW"/>
</dbReference>
<keyword evidence="6 11" id="KW-0547">Nucleotide-binding</keyword>
<keyword evidence="7 11" id="KW-0692">RNA repair</keyword>
<comment type="similarity">
    <text evidence="11">Belongs to the tRNA nucleotidyltransferase/poly(A) polymerase family. Bacterial CCA-adding enzyme type 3 subfamily.</text>
</comment>
<evidence type="ECO:0000313" key="16">
    <source>
        <dbReference type="Proteomes" id="UP000481030"/>
    </source>
</evidence>
<evidence type="ECO:0000256" key="4">
    <source>
        <dbReference type="ARBA" id="ARBA00022695"/>
    </source>
</evidence>
<dbReference type="GO" id="GO:0000287">
    <property type="term" value="F:magnesium ion binding"/>
    <property type="evidence" value="ECO:0007669"/>
    <property type="project" value="UniProtKB-UniRule"/>
</dbReference>
<dbReference type="Pfam" id="PF01743">
    <property type="entry name" value="PolyA_pol"/>
    <property type="match status" value="1"/>
</dbReference>
<evidence type="ECO:0000256" key="9">
    <source>
        <dbReference type="ARBA" id="ARBA00022842"/>
    </source>
</evidence>
<accession>A0A6L3V9E8</accession>
<feature type="binding site" evidence="11">
    <location>
        <position position="42"/>
    </location>
    <ligand>
        <name>Mg(2+)</name>
        <dbReference type="ChEBI" id="CHEBI:18420"/>
    </ligand>
</feature>
<keyword evidence="8 11" id="KW-0067">ATP-binding</keyword>
<dbReference type="InterPro" id="IPR002646">
    <property type="entry name" value="PolA_pol_head_dom"/>
</dbReference>
<evidence type="ECO:0000256" key="8">
    <source>
        <dbReference type="ARBA" id="ARBA00022840"/>
    </source>
</evidence>
<dbReference type="InterPro" id="IPR023068">
    <property type="entry name" value="CCA-adding_enz_firmicutes"/>
</dbReference>
<feature type="binding site" evidence="11">
    <location>
        <position position="40"/>
    </location>
    <ligand>
        <name>Mg(2+)</name>
        <dbReference type="ChEBI" id="CHEBI:18420"/>
    </ligand>
</feature>
<protein>
    <recommendedName>
        <fullName evidence="11">CCA-adding enzyme</fullName>
        <ecNumber evidence="11">2.7.7.72</ecNumber>
    </recommendedName>
    <alternativeName>
        <fullName evidence="11">CCA tRNA nucleotidyltransferase</fullName>
    </alternativeName>
    <alternativeName>
        <fullName evidence="11">tRNA CCA-pyrophosphorylase</fullName>
    </alternativeName>
    <alternativeName>
        <fullName evidence="11">tRNA adenylyl-/cytidylyl- transferase</fullName>
    </alternativeName>
    <alternativeName>
        <fullName evidence="11">tRNA nucleotidyltransferase</fullName>
    </alternativeName>
    <alternativeName>
        <fullName evidence="11">tRNA-NT</fullName>
    </alternativeName>
</protein>
<dbReference type="RefSeq" id="WP_151533024.1">
    <property type="nucleotide sequence ID" value="NZ_WBOS01000001.1"/>
</dbReference>
<keyword evidence="16" id="KW-1185">Reference proteome</keyword>
<dbReference type="PANTHER" id="PTHR46173">
    <property type="entry name" value="CCA TRNA NUCLEOTIDYLTRANSFERASE 1, MITOCHONDRIAL"/>
    <property type="match status" value="1"/>
</dbReference>
<dbReference type="GO" id="GO:0004810">
    <property type="term" value="F:CCA tRNA nucleotidyltransferase activity"/>
    <property type="evidence" value="ECO:0007669"/>
    <property type="project" value="UniProtKB-UniRule"/>
</dbReference>
<keyword evidence="4 11" id="KW-0548">Nucleotidyltransferase</keyword>
<dbReference type="GO" id="GO:0001680">
    <property type="term" value="P:tRNA 3'-terminal CCA addition"/>
    <property type="evidence" value="ECO:0007669"/>
    <property type="project" value="UniProtKB-UniRule"/>
</dbReference>
<comment type="caution">
    <text evidence="15">The sequence shown here is derived from an EMBL/GenBank/DDBJ whole genome shotgun (WGS) entry which is preliminary data.</text>
</comment>
<dbReference type="AlphaFoldDB" id="A0A6L3V9E8"/>
<comment type="cofactor">
    <cofactor evidence="1 11">
        <name>Mg(2+)</name>
        <dbReference type="ChEBI" id="CHEBI:18420"/>
    </cofactor>
</comment>
<dbReference type="InterPro" id="IPR032828">
    <property type="entry name" value="PolyA_RNA-bd"/>
</dbReference>
<dbReference type="Gene3D" id="1.20.58.560">
    <property type="match status" value="1"/>
</dbReference>
<gene>
    <name evidence="11" type="primary">cca</name>
    <name evidence="15" type="ORF">F7731_01680</name>
</gene>
<feature type="domain" description="tRNA nucleotidyltransferase/poly(A) polymerase RNA and SrmB- binding" evidence="13">
    <location>
        <begin position="169"/>
        <end position="229"/>
    </location>
</feature>
<dbReference type="Pfam" id="PF12627">
    <property type="entry name" value="PolyA_pol_RNAbd"/>
    <property type="match status" value="1"/>
</dbReference>
<keyword evidence="5 11" id="KW-0479">Metal-binding</keyword>
<comment type="catalytic activity">
    <reaction evidence="11">
        <text>a tRNA precursor + 2 CTP + ATP = a tRNA with a 3' CCA end + 3 diphosphate</text>
        <dbReference type="Rhea" id="RHEA:14433"/>
        <dbReference type="Rhea" id="RHEA-COMP:10465"/>
        <dbReference type="Rhea" id="RHEA-COMP:10468"/>
        <dbReference type="ChEBI" id="CHEBI:30616"/>
        <dbReference type="ChEBI" id="CHEBI:33019"/>
        <dbReference type="ChEBI" id="CHEBI:37563"/>
        <dbReference type="ChEBI" id="CHEBI:74896"/>
        <dbReference type="ChEBI" id="CHEBI:83071"/>
        <dbReference type="EC" id="2.7.7.72"/>
    </reaction>
</comment>
<comment type="catalytic activity">
    <reaction evidence="11">
        <text>a tRNA with a 3' CCA end + 2 CTP + ATP = a tRNA with a 3' CCACCA end + 3 diphosphate</text>
        <dbReference type="Rhea" id="RHEA:76235"/>
        <dbReference type="Rhea" id="RHEA-COMP:10468"/>
        <dbReference type="Rhea" id="RHEA-COMP:18655"/>
        <dbReference type="ChEBI" id="CHEBI:30616"/>
        <dbReference type="ChEBI" id="CHEBI:33019"/>
        <dbReference type="ChEBI" id="CHEBI:37563"/>
        <dbReference type="ChEBI" id="CHEBI:83071"/>
        <dbReference type="ChEBI" id="CHEBI:195187"/>
    </reaction>
</comment>
<dbReference type="SUPFAM" id="SSF81301">
    <property type="entry name" value="Nucleotidyltransferase"/>
    <property type="match status" value="1"/>
</dbReference>
<evidence type="ECO:0000256" key="2">
    <source>
        <dbReference type="ARBA" id="ARBA00022679"/>
    </source>
</evidence>
<feature type="binding site" evidence="11">
    <location>
        <position position="163"/>
    </location>
    <ligand>
        <name>ATP</name>
        <dbReference type="ChEBI" id="CHEBI:30616"/>
    </ligand>
</feature>
<dbReference type="HAMAP" id="MF_01263">
    <property type="entry name" value="CCA_bact_type3"/>
    <property type="match status" value="1"/>
</dbReference>
<feature type="binding site" evidence="11">
    <location>
        <position position="157"/>
    </location>
    <ligand>
        <name>ATP</name>
        <dbReference type="ChEBI" id="CHEBI:30616"/>
    </ligand>
</feature>
<feature type="binding site" evidence="11">
    <location>
        <position position="30"/>
    </location>
    <ligand>
        <name>ATP</name>
        <dbReference type="ChEBI" id="CHEBI:30616"/>
    </ligand>
</feature>
<keyword evidence="10 11" id="KW-0694">RNA-binding</keyword>
<feature type="binding site" evidence="11">
    <location>
        <position position="111"/>
    </location>
    <ligand>
        <name>ATP</name>
        <dbReference type="ChEBI" id="CHEBI:30616"/>
    </ligand>
</feature>
<feature type="domain" description="Poly A polymerase head" evidence="12">
    <location>
        <begin position="22"/>
        <end position="141"/>
    </location>
</feature>
<feature type="binding site" evidence="11">
    <location>
        <position position="154"/>
    </location>
    <ligand>
        <name>ATP</name>
        <dbReference type="ChEBI" id="CHEBI:30616"/>
    </ligand>
</feature>
<dbReference type="GO" id="GO:0000049">
    <property type="term" value="F:tRNA binding"/>
    <property type="evidence" value="ECO:0007669"/>
    <property type="project" value="UniProtKB-UniRule"/>
</dbReference>
<dbReference type="Gene3D" id="1.10.246.80">
    <property type="match status" value="1"/>
</dbReference>
<comment type="miscellaneous">
    <text evidence="11">A single active site specifically recognizes both ATP and CTP and is responsible for their addition.</text>
</comment>
<dbReference type="Pfam" id="PF13735">
    <property type="entry name" value="tRNA_NucTran2_2"/>
    <property type="match status" value="1"/>
</dbReference>
<feature type="domain" description="CCA-adding enzyme C-terminal" evidence="14">
    <location>
        <begin position="249"/>
        <end position="393"/>
    </location>
</feature>
<evidence type="ECO:0000256" key="6">
    <source>
        <dbReference type="ARBA" id="ARBA00022741"/>
    </source>
</evidence>
<feature type="binding site" evidence="11">
    <location>
        <position position="154"/>
    </location>
    <ligand>
        <name>CTP</name>
        <dbReference type="ChEBI" id="CHEBI:37563"/>
    </ligand>
</feature>
<dbReference type="InterPro" id="IPR043519">
    <property type="entry name" value="NT_sf"/>
</dbReference>
<keyword evidence="3 11" id="KW-0819">tRNA processing</keyword>
<evidence type="ECO:0000256" key="7">
    <source>
        <dbReference type="ARBA" id="ARBA00022800"/>
    </source>
</evidence>
<dbReference type="NCBIfam" id="NF009814">
    <property type="entry name" value="PRK13299.1"/>
    <property type="match status" value="1"/>
</dbReference>